<evidence type="ECO:0000313" key="2">
    <source>
        <dbReference type="Proteomes" id="UP000689967"/>
    </source>
</evidence>
<evidence type="ECO:0000313" key="1">
    <source>
        <dbReference type="EMBL" id="MBU8543872.1"/>
    </source>
</evidence>
<reference evidence="1 2" key="1">
    <citation type="submission" date="2021-01" db="EMBL/GenBank/DDBJ databases">
        <title>Roseomonas sp. nov, a bacterium isolated from an oil production mixture in Yumen Oilfield.</title>
        <authorList>
            <person name="Wu D."/>
        </authorList>
    </citation>
    <scope>NUCLEOTIDE SEQUENCE [LARGE SCALE GENOMIC DNA]</scope>
    <source>
        <strain evidence="1 2">ROY-5-3</strain>
    </source>
</reference>
<keyword evidence="2" id="KW-1185">Reference proteome</keyword>
<dbReference type="EMBL" id="JAERQM010000002">
    <property type="protein sequence ID" value="MBU8543872.1"/>
    <property type="molecule type" value="Genomic_DNA"/>
</dbReference>
<dbReference type="RefSeq" id="WP_216874564.1">
    <property type="nucleotide sequence ID" value="NZ_JAERQM010000002.1"/>
</dbReference>
<protein>
    <submittedName>
        <fullName evidence="1">DNA polymerase III subunit chi</fullName>
    </submittedName>
</protein>
<comment type="caution">
    <text evidence="1">The sequence shown here is derived from an EMBL/GenBank/DDBJ whole genome shotgun (WGS) entry which is preliminary data.</text>
</comment>
<accession>A0ABS6H5A8</accession>
<dbReference type="PANTHER" id="PTHR38767:SF1">
    <property type="entry name" value="DNA POLYMERASE III SUBUNIT CHI"/>
    <property type="match status" value="1"/>
</dbReference>
<sequence length="152" mass="16591">MADYGFYHLTRSPLEQVLPKLLGRVLAGGGRAMVRMAEPARLEALDAALWTSQDPDWLPHGTPRLGHATLQPIWLTTEDAGPEGAPNGAKFLFLLEGTESARLEAFDRVLDLFDGGDDQAVAAARARWRAAKAAGHALTYWQQGARGWEKKA</sequence>
<gene>
    <name evidence="1" type="ORF">JJQ90_09150</name>
</gene>
<dbReference type="Pfam" id="PF04364">
    <property type="entry name" value="DNA_pol3_chi"/>
    <property type="match status" value="1"/>
</dbReference>
<organism evidence="1 2">
    <name type="scientific">Falsiroseomonas oleicola</name>
    <dbReference type="NCBI Taxonomy" id="2801474"/>
    <lineage>
        <taxon>Bacteria</taxon>
        <taxon>Pseudomonadati</taxon>
        <taxon>Pseudomonadota</taxon>
        <taxon>Alphaproteobacteria</taxon>
        <taxon>Acetobacterales</taxon>
        <taxon>Roseomonadaceae</taxon>
        <taxon>Falsiroseomonas</taxon>
    </lineage>
</organism>
<proteinExistence type="predicted"/>
<name>A0ABS6H5A8_9PROT</name>
<dbReference type="NCBIfam" id="NF004347">
    <property type="entry name" value="PRK05728.1-4"/>
    <property type="match status" value="1"/>
</dbReference>
<dbReference type="Proteomes" id="UP000689967">
    <property type="component" value="Unassembled WGS sequence"/>
</dbReference>
<dbReference type="InterPro" id="IPR007459">
    <property type="entry name" value="DNA_pol3_chi"/>
</dbReference>
<dbReference type="PANTHER" id="PTHR38767">
    <property type="entry name" value="DNA POLYMERASE III SUBUNIT CHI"/>
    <property type="match status" value="1"/>
</dbReference>